<evidence type="ECO:0000256" key="2">
    <source>
        <dbReference type="ARBA" id="ARBA00004496"/>
    </source>
</evidence>
<dbReference type="InterPro" id="IPR006322">
    <property type="entry name" value="Glutathione_Rdtase_euk/bac"/>
</dbReference>
<dbReference type="PANTHER" id="PTHR42737:SF1">
    <property type="entry name" value="GLUTATHIONE REDUCTASE"/>
    <property type="match status" value="1"/>
</dbReference>
<dbReference type="SUPFAM" id="SSF55424">
    <property type="entry name" value="FAD/NAD-linked reductases, dimerisation (C-terminal) domain"/>
    <property type="match status" value="1"/>
</dbReference>
<dbReference type="InterPro" id="IPR023753">
    <property type="entry name" value="FAD/NAD-binding_dom"/>
</dbReference>
<dbReference type="Pfam" id="PF07992">
    <property type="entry name" value="Pyr_redox_2"/>
    <property type="match status" value="1"/>
</dbReference>
<feature type="transmembrane region" description="Helical" evidence="16">
    <location>
        <begin position="42"/>
        <end position="61"/>
    </location>
</feature>
<reference evidence="19 20" key="1">
    <citation type="journal article" date="2016" name="Genome Biol. Evol.">
        <title>Divergent and convergent evolution of fungal pathogenicity.</title>
        <authorList>
            <person name="Shang Y."/>
            <person name="Xiao G."/>
            <person name="Zheng P."/>
            <person name="Cen K."/>
            <person name="Zhan S."/>
            <person name="Wang C."/>
        </authorList>
    </citation>
    <scope>NUCLEOTIDE SEQUENCE [LARGE SCALE GENOMIC DNA]</scope>
    <source>
        <strain evidence="19 20">ARSEF 7405</strain>
    </source>
</reference>
<dbReference type="SUPFAM" id="SSF51905">
    <property type="entry name" value="FAD/NAD(P)-binding domain"/>
    <property type="match status" value="1"/>
</dbReference>
<keyword evidence="12 14" id="KW-0676">Redox-active center</keyword>
<evidence type="ECO:0000256" key="5">
    <source>
        <dbReference type="ARBA" id="ARBA00017111"/>
    </source>
</evidence>
<dbReference type="InterPro" id="IPR016156">
    <property type="entry name" value="FAD/NAD-linked_Rdtase_dimer_sf"/>
</dbReference>
<dbReference type="FunFam" id="3.30.390.30:FF:000003">
    <property type="entry name" value="Glutathione reductase"/>
    <property type="match status" value="1"/>
</dbReference>
<dbReference type="Gene3D" id="3.50.50.60">
    <property type="entry name" value="FAD/NAD(P)-binding domain"/>
    <property type="match status" value="2"/>
</dbReference>
<keyword evidence="10 14" id="KW-0560">Oxidoreductase</keyword>
<dbReference type="PRINTS" id="PR00411">
    <property type="entry name" value="PNDRDTASEI"/>
</dbReference>
<evidence type="ECO:0000256" key="12">
    <source>
        <dbReference type="ARBA" id="ARBA00023284"/>
    </source>
</evidence>
<dbReference type="Proteomes" id="UP000242877">
    <property type="component" value="Unassembled WGS sequence"/>
</dbReference>
<evidence type="ECO:0000259" key="18">
    <source>
        <dbReference type="Pfam" id="PF07992"/>
    </source>
</evidence>
<dbReference type="GO" id="GO:0050660">
    <property type="term" value="F:flavin adenine dinucleotide binding"/>
    <property type="evidence" value="ECO:0007669"/>
    <property type="project" value="InterPro"/>
</dbReference>
<dbReference type="GO" id="GO:0045454">
    <property type="term" value="P:cell redox homeostasis"/>
    <property type="evidence" value="ECO:0007669"/>
    <property type="project" value="InterPro"/>
</dbReference>
<evidence type="ECO:0000256" key="1">
    <source>
        <dbReference type="ARBA" id="ARBA00001974"/>
    </source>
</evidence>
<feature type="domain" description="FAD/NAD(P)-binding" evidence="18">
    <location>
        <begin position="154"/>
        <end position="479"/>
    </location>
</feature>
<dbReference type="GO" id="GO:0005829">
    <property type="term" value="C:cytosol"/>
    <property type="evidence" value="ECO:0007669"/>
    <property type="project" value="TreeGrafter"/>
</dbReference>
<accession>A0A167ZJ79</accession>
<keyword evidence="16" id="KW-0472">Membrane</keyword>
<evidence type="ECO:0000313" key="20">
    <source>
        <dbReference type="Proteomes" id="UP000242877"/>
    </source>
</evidence>
<keyword evidence="16" id="KW-0812">Transmembrane</keyword>
<evidence type="ECO:0000256" key="11">
    <source>
        <dbReference type="ARBA" id="ARBA00023157"/>
    </source>
</evidence>
<dbReference type="GO" id="GO:0005739">
    <property type="term" value="C:mitochondrion"/>
    <property type="evidence" value="ECO:0007669"/>
    <property type="project" value="TreeGrafter"/>
</dbReference>
<dbReference type="Gene3D" id="3.30.390.30">
    <property type="match status" value="1"/>
</dbReference>
<dbReference type="GO" id="GO:0034599">
    <property type="term" value="P:cellular response to oxidative stress"/>
    <property type="evidence" value="ECO:0007669"/>
    <property type="project" value="TreeGrafter"/>
</dbReference>
<dbReference type="GO" id="GO:0050661">
    <property type="term" value="F:NADP binding"/>
    <property type="evidence" value="ECO:0007669"/>
    <property type="project" value="InterPro"/>
</dbReference>
<dbReference type="GO" id="GO:0004362">
    <property type="term" value="F:glutathione-disulfide reductase (NADPH) activity"/>
    <property type="evidence" value="ECO:0007669"/>
    <property type="project" value="UniProtKB-EC"/>
</dbReference>
<dbReference type="EC" id="1.8.1.7" evidence="4 15"/>
<dbReference type="GO" id="GO:0006749">
    <property type="term" value="P:glutathione metabolic process"/>
    <property type="evidence" value="ECO:0007669"/>
    <property type="project" value="InterPro"/>
</dbReference>
<dbReference type="InterPro" id="IPR036188">
    <property type="entry name" value="FAD/NAD-bd_sf"/>
</dbReference>
<evidence type="ECO:0000256" key="9">
    <source>
        <dbReference type="ARBA" id="ARBA00022857"/>
    </source>
</evidence>
<evidence type="ECO:0000313" key="19">
    <source>
        <dbReference type="EMBL" id="KZZ92732.1"/>
    </source>
</evidence>
<keyword evidence="20" id="KW-1185">Reference proteome</keyword>
<comment type="catalytic activity">
    <reaction evidence="15">
        <text>2 glutathione + NADP(+) = glutathione disulfide + NADPH + H(+)</text>
        <dbReference type="Rhea" id="RHEA:11740"/>
        <dbReference type="ChEBI" id="CHEBI:15378"/>
        <dbReference type="ChEBI" id="CHEBI:57783"/>
        <dbReference type="ChEBI" id="CHEBI:57925"/>
        <dbReference type="ChEBI" id="CHEBI:58297"/>
        <dbReference type="ChEBI" id="CHEBI:58349"/>
        <dbReference type="EC" id="1.8.1.7"/>
    </reaction>
</comment>
<evidence type="ECO:0000259" key="17">
    <source>
        <dbReference type="Pfam" id="PF02852"/>
    </source>
</evidence>
<comment type="caution">
    <text evidence="19">The sequence shown here is derived from an EMBL/GenBank/DDBJ whole genome shotgun (WGS) entry which is preliminary data.</text>
</comment>
<evidence type="ECO:0000256" key="16">
    <source>
        <dbReference type="SAM" id="Phobius"/>
    </source>
</evidence>
<comment type="similarity">
    <text evidence="3 14">Belongs to the class-I pyridine nucleotide-disulfide oxidoreductase family.</text>
</comment>
<dbReference type="PANTHER" id="PTHR42737">
    <property type="entry name" value="GLUTATHIONE REDUCTASE"/>
    <property type="match status" value="1"/>
</dbReference>
<name>A0A167ZJ79_9EURO</name>
<dbReference type="NCBIfam" id="TIGR01421">
    <property type="entry name" value="gluta_reduc_1"/>
    <property type="match status" value="1"/>
</dbReference>
<evidence type="ECO:0000256" key="14">
    <source>
        <dbReference type="RuleBase" id="RU003691"/>
    </source>
</evidence>
<dbReference type="PROSITE" id="PS00076">
    <property type="entry name" value="PYRIDINE_REDOX_1"/>
    <property type="match status" value="1"/>
</dbReference>
<keyword evidence="9 15" id="KW-0521">NADP</keyword>
<sequence>MPALTSSTSTSVSSSSSSSSFLLPSPPAEHKFNVIANCPHPTLLLFLFFLLLLLLMFISLLRRPAQSARNLLVAPLTSIFNSSPAYARVRSISSSRPSAVTTTTEKSSIVPSATTQSTRLQKVARHFLSTSSPASRNISLQEIEDMAPTDVQHYDYIVIGGGSGGSASSRRAAGWYKAKTLLVENSRSGGTCVNVGCVPKKITWNLATIRETFHDSKAYGFDTPDDIPLDFASFKHKRDAAIERLNGIYERNWAKEGIDLVKGTASFTGPKEVVVDMQDGSGKVKYTAPHILIATGGYPIIPDIPGAEHGITSDGFFDIEELPKKIAVVGAGYIAVELAGVMHALGVETHLFIRGDTFLRKFDPMIQQTMTKRYEDVGVKIHRNYSNFKEVQLLKDGKGAEKLLKCIQVDGTEFEFNEVLWSIGRAPSTNIGLDKAGVKLSSKGYIEVDEFQNTSAEGVYALGDVTGQVELTPVAIAAGRHLSNRIFGPEKFKESKLDYENIPSVVFSHPEVGSIGLTEPQAIEKFGADNIKTYHTKFTAMYYTLHDADDKPKNPTEMKVICAGKEEKVVGLHILGLGVGEMLQGFGVAIKMGATKKDLDSCVAIHPTSAEELVTLV</sequence>
<dbReference type="PRINTS" id="PR00368">
    <property type="entry name" value="FADPNR"/>
</dbReference>
<dbReference type="AlphaFoldDB" id="A0A167ZJ79"/>
<comment type="function">
    <text evidence="13 15">Catalyzes the reduction of glutathione disulfide (GSSG) to reduced glutathione (GSH). Constitutes the major mechanism to maintain a high GSH:GSSG ratio in the cytosol.</text>
</comment>
<evidence type="ECO:0000256" key="6">
    <source>
        <dbReference type="ARBA" id="ARBA00022490"/>
    </source>
</evidence>
<protein>
    <recommendedName>
        <fullName evidence="5 15">Glutathione reductase</fullName>
        <ecNumber evidence="4 15">1.8.1.7</ecNumber>
    </recommendedName>
</protein>
<keyword evidence="11" id="KW-1015">Disulfide bond</keyword>
<evidence type="ECO:0000256" key="15">
    <source>
        <dbReference type="RuleBase" id="RU365016"/>
    </source>
</evidence>
<proteinExistence type="inferred from homology"/>
<feature type="domain" description="Pyridine nucleotide-disulphide oxidoreductase dimerisation" evidence="17">
    <location>
        <begin position="502"/>
        <end position="616"/>
    </location>
</feature>
<keyword evidence="16" id="KW-1133">Transmembrane helix</keyword>
<evidence type="ECO:0000256" key="13">
    <source>
        <dbReference type="ARBA" id="ARBA00056905"/>
    </source>
</evidence>
<keyword evidence="6 15" id="KW-0963">Cytoplasm</keyword>
<keyword evidence="7 14" id="KW-0285">Flavoprotein</keyword>
<comment type="cofactor">
    <cofactor evidence="1 15">
        <name>FAD</name>
        <dbReference type="ChEBI" id="CHEBI:57692"/>
    </cofactor>
</comment>
<organism evidence="19 20">
    <name type="scientific">Ascosphaera apis ARSEF 7405</name>
    <dbReference type="NCBI Taxonomy" id="392613"/>
    <lineage>
        <taxon>Eukaryota</taxon>
        <taxon>Fungi</taxon>
        <taxon>Dikarya</taxon>
        <taxon>Ascomycota</taxon>
        <taxon>Pezizomycotina</taxon>
        <taxon>Eurotiomycetes</taxon>
        <taxon>Eurotiomycetidae</taxon>
        <taxon>Onygenales</taxon>
        <taxon>Ascosphaeraceae</taxon>
        <taxon>Ascosphaera</taxon>
    </lineage>
</organism>
<keyword evidence="8 14" id="KW-0274">FAD</keyword>
<dbReference type="EMBL" id="AZGZ01000010">
    <property type="protein sequence ID" value="KZZ92732.1"/>
    <property type="molecule type" value="Genomic_DNA"/>
</dbReference>
<evidence type="ECO:0000256" key="8">
    <source>
        <dbReference type="ARBA" id="ARBA00022827"/>
    </source>
</evidence>
<dbReference type="VEuPathDB" id="FungiDB:AAP_02813"/>
<dbReference type="Pfam" id="PF02852">
    <property type="entry name" value="Pyr_redox_dim"/>
    <property type="match status" value="1"/>
</dbReference>
<comment type="subcellular location">
    <subcellularLocation>
        <location evidence="2 15">Cytoplasm</location>
    </subcellularLocation>
</comment>
<dbReference type="InterPro" id="IPR012999">
    <property type="entry name" value="Pyr_OxRdtase_I_AS"/>
</dbReference>
<dbReference type="FunFam" id="3.50.50.60:FF:000141">
    <property type="entry name" value="Glutathione reductase"/>
    <property type="match status" value="1"/>
</dbReference>
<evidence type="ECO:0000256" key="10">
    <source>
        <dbReference type="ARBA" id="ARBA00023002"/>
    </source>
</evidence>
<dbReference type="NCBIfam" id="NF004776">
    <property type="entry name" value="PRK06116.1"/>
    <property type="match status" value="1"/>
</dbReference>
<dbReference type="InterPro" id="IPR046952">
    <property type="entry name" value="GSHR/TRXR-like"/>
</dbReference>
<evidence type="ECO:0000256" key="4">
    <source>
        <dbReference type="ARBA" id="ARBA00012607"/>
    </source>
</evidence>
<dbReference type="OrthoDB" id="5956163at2759"/>
<evidence type="ECO:0000256" key="7">
    <source>
        <dbReference type="ARBA" id="ARBA00022630"/>
    </source>
</evidence>
<evidence type="ECO:0000256" key="3">
    <source>
        <dbReference type="ARBA" id="ARBA00007532"/>
    </source>
</evidence>
<dbReference type="InterPro" id="IPR004099">
    <property type="entry name" value="Pyr_nucl-diS_OxRdtase_dimer"/>
</dbReference>
<gene>
    <name evidence="19" type="ORF">AAP_02813</name>
</gene>